<reference evidence="2" key="1">
    <citation type="submission" date="2023-01" db="EMBL/GenBank/DDBJ databases">
        <title>Draft genome sequence of Nocardiopsis sp. LSu2-4 isolated from halophytes.</title>
        <authorList>
            <person name="Duangmal K."/>
            <person name="Chantavorakit T."/>
        </authorList>
    </citation>
    <scope>NUCLEOTIDE SEQUENCE</scope>
    <source>
        <strain evidence="2">LSu2-4</strain>
    </source>
</reference>
<sequence length="50" mass="5108">MSEPLDPGAESETGEDLTAGGSTILEDAVEFLAHLARIVEADESPHDGAG</sequence>
<keyword evidence="3" id="KW-1185">Reference proteome</keyword>
<protein>
    <submittedName>
        <fullName evidence="2">Uncharacterized protein</fullName>
    </submittedName>
</protein>
<evidence type="ECO:0000313" key="2">
    <source>
        <dbReference type="EMBL" id="MDA2803784.1"/>
    </source>
</evidence>
<comment type="caution">
    <text evidence="2">The sequence shown here is derived from an EMBL/GenBank/DDBJ whole genome shotgun (WGS) entry which is preliminary data.</text>
</comment>
<name>A0ABT4TGE1_9ACTN</name>
<evidence type="ECO:0000256" key="1">
    <source>
        <dbReference type="SAM" id="MobiDB-lite"/>
    </source>
</evidence>
<gene>
    <name evidence="2" type="ORF">O4U47_04610</name>
</gene>
<dbReference type="Proteomes" id="UP001165685">
    <property type="component" value="Unassembled WGS sequence"/>
</dbReference>
<feature type="region of interest" description="Disordered" evidence="1">
    <location>
        <begin position="1"/>
        <end position="22"/>
    </location>
</feature>
<accession>A0ABT4TGE1</accession>
<dbReference type="EMBL" id="JAQFWP010000005">
    <property type="protein sequence ID" value="MDA2803784.1"/>
    <property type="molecule type" value="Genomic_DNA"/>
</dbReference>
<evidence type="ECO:0000313" key="3">
    <source>
        <dbReference type="Proteomes" id="UP001165685"/>
    </source>
</evidence>
<organism evidence="2 3">
    <name type="scientific">Nocardiopsis suaedae</name>
    <dbReference type="NCBI Taxonomy" id="3018444"/>
    <lineage>
        <taxon>Bacteria</taxon>
        <taxon>Bacillati</taxon>
        <taxon>Actinomycetota</taxon>
        <taxon>Actinomycetes</taxon>
        <taxon>Streptosporangiales</taxon>
        <taxon>Nocardiopsidaceae</taxon>
        <taxon>Nocardiopsis</taxon>
    </lineage>
</organism>
<proteinExistence type="predicted"/>
<dbReference type="RefSeq" id="WP_270676262.1">
    <property type="nucleotide sequence ID" value="NZ_JAQFWP010000005.1"/>
</dbReference>